<accession>A0A445N2T1</accession>
<name>A0A445N2T1_9BACT</name>
<dbReference type="Pfam" id="PF00805">
    <property type="entry name" value="Pentapeptide"/>
    <property type="match status" value="1"/>
</dbReference>
<organism evidence="1">
    <name type="scientific">uncultured Desulfobacterium sp</name>
    <dbReference type="NCBI Taxonomy" id="201089"/>
    <lineage>
        <taxon>Bacteria</taxon>
        <taxon>Pseudomonadati</taxon>
        <taxon>Thermodesulfobacteriota</taxon>
        <taxon>Desulfobacteria</taxon>
        <taxon>Desulfobacterales</taxon>
        <taxon>Desulfobacteriaceae</taxon>
        <taxon>Desulfobacterium</taxon>
        <taxon>environmental samples</taxon>
    </lineage>
</organism>
<dbReference type="InterPro" id="IPR051082">
    <property type="entry name" value="Pentapeptide-BTB/POZ_domain"/>
</dbReference>
<dbReference type="InterPro" id="IPR001646">
    <property type="entry name" value="5peptide_repeat"/>
</dbReference>
<dbReference type="PANTHER" id="PTHR14136:SF17">
    <property type="entry name" value="BTB_POZ DOMAIN-CONTAINING PROTEIN KCTD9"/>
    <property type="match status" value="1"/>
</dbReference>
<dbReference type="SUPFAM" id="SSF141571">
    <property type="entry name" value="Pentapeptide repeat-like"/>
    <property type="match status" value="1"/>
</dbReference>
<protein>
    <submittedName>
        <fullName evidence="1">Putative Pentapeptide repeat protein</fullName>
    </submittedName>
</protein>
<dbReference type="AlphaFoldDB" id="A0A445N2T1"/>
<evidence type="ECO:0000313" key="1">
    <source>
        <dbReference type="EMBL" id="SPD76015.1"/>
    </source>
</evidence>
<gene>
    <name evidence="1" type="ORF">PITCH_A80010</name>
</gene>
<dbReference type="Gene3D" id="2.160.20.80">
    <property type="entry name" value="E3 ubiquitin-protein ligase SopA"/>
    <property type="match status" value="1"/>
</dbReference>
<dbReference type="PANTHER" id="PTHR14136">
    <property type="entry name" value="BTB_POZ DOMAIN-CONTAINING PROTEIN KCTD9"/>
    <property type="match status" value="1"/>
</dbReference>
<reference evidence="1" key="1">
    <citation type="submission" date="2018-01" db="EMBL/GenBank/DDBJ databases">
        <authorList>
            <person name="Regsiter A."/>
            <person name="William W."/>
        </authorList>
    </citation>
    <scope>NUCLEOTIDE SEQUENCE</scope>
    <source>
        <strain evidence="1">TRIP AH-1</strain>
    </source>
</reference>
<dbReference type="EMBL" id="OJIN01000225">
    <property type="protein sequence ID" value="SPD76015.1"/>
    <property type="molecule type" value="Genomic_DNA"/>
</dbReference>
<sequence>MANKGQLSILLHGVDKWNWWRETFPNIVPDLSDLAYDYYPLYKRNLMGVNFGGVDLQGTSLGSVNLRNSDCREANLSEAILHSALLISADLRKVNLTNATLTSAILNMADLRGAILRGTNLILARFINTNLTGADLTGACLYGSAREDWIIDDIKCDYIYFDINHEIRTPKSRNFRPGEFELLYKNIPTLEYIFENGITPLDTILMDRIVQSINERNPEFDLKLDSFHSRGSPRAVFTVLHKEIADEALSLIKSEYENRVALITAQYDTLKDCYQDIIGRLPMGDTYNIYGQTASVGPGAHAHDIEFNQLWKEVGHNIDLNQLAKELSQLRTKAQKEAQTPDNFIAVAEITSAEIAAKEGKGTKVLEHLKKAGIWALDVSKNIGIALATEVIKRSMGL</sequence>
<proteinExistence type="predicted"/>